<accession>A0AAP0ELX7</accession>
<reference evidence="6 7" key="1">
    <citation type="submission" date="2024-01" db="EMBL/GenBank/DDBJ databases">
        <title>Genome assemblies of Stephania.</title>
        <authorList>
            <person name="Yang L."/>
        </authorList>
    </citation>
    <scope>NUCLEOTIDE SEQUENCE [LARGE SCALE GENOMIC DNA]</scope>
    <source>
        <strain evidence="6">QJT</strain>
        <tissue evidence="6">Leaf</tissue>
    </source>
</reference>
<protein>
    <recommendedName>
        <fullName evidence="8">Cx9C motif-containing protein 4</fullName>
    </recommendedName>
</protein>
<name>A0AAP0ELX7_9MAGN</name>
<comment type="caution">
    <text evidence="6">The sequence shown here is derived from an EMBL/GenBank/DDBJ whole genome shotgun (WGS) entry which is preliminary data.</text>
</comment>
<evidence type="ECO:0008006" key="8">
    <source>
        <dbReference type="Google" id="ProtNLM"/>
    </source>
</evidence>
<feature type="disulfide bond" evidence="5">
    <location>
        <begin position="9"/>
        <end position="40"/>
    </location>
</feature>
<proteinExistence type="inferred from homology"/>
<evidence type="ECO:0000256" key="3">
    <source>
        <dbReference type="ARBA" id="ARBA00023128"/>
    </source>
</evidence>
<keyword evidence="4 5" id="KW-1015">Disulfide bond</keyword>
<dbReference type="PANTHER" id="PTHR15590">
    <property type="entry name" value="CX9C MOTIF-CONTAINING PROTEIN 4"/>
    <property type="match status" value="1"/>
</dbReference>
<gene>
    <name evidence="6" type="ORF">Sjap_021413</name>
</gene>
<dbReference type="Pfam" id="PF08991">
    <property type="entry name" value="CMC4"/>
    <property type="match status" value="1"/>
</dbReference>
<evidence type="ECO:0000256" key="5">
    <source>
        <dbReference type="PIRSR" id="PIRSR627179-50"/>
    </source>
</evidence>
<dbReference type="InterPro" id="IPR027179">
    <property type="entry name" value="CMC4"/>
</dbReference>
<dbReference type="Gene3D" id="1.10.287.1130">
    <property type="entry name" value="CytochromE C oxidase copper chaperone"/>
    <property type="match status" value="1"/>
</dbReference>
<evidence type="ECO:0000256" key="4">
    <source>
        <dbReference type="ARBA" id="ARBA00023157"/>
    </source>
</evidence>
<evidence type="ECO:0000313" key="6">
    <source>
        <dbReference type="EMBL" id="KAK9095916.1"/>
    </source>
</evidence>
<feature type="disulfide bond" evidence="5">
    <location>
        <begin position="41"/>
        <end position="51"/>
    </location>
</feature>
<sequence>MVQASKEACKKEACDIQACLSKNNFNSQKCIEVIEKLQSCCEKCTYNSTHCASVSGLLKQHQRQKESKQAMKKS</sequence>
<dbReference type="PANTHER" id="PTHR15590:SF0">
    <property type="entry name" value="CX9C MOTIF-CONTAINING PROTEIN 4"/>
    <property type="match status" value="1"/>
</dbReference>
<feature type="disulfide bond" evidence="5">
    <location>
        <begin position="19"/>
        <end position="30"/>
    </location>
</feature>
<evidence type="ECO:0000313" key="7">
    <source>
        <dbReference type="Proteomes" id="UP001417504"/>
    </source>
</evidence>
<dbReference type="SUPFAM" id="SSF47072">
    <property type="entry name" value="Cysteine alpha-hairpin motif"/>
    <property type="match status" value="1"/>
</dbReference>
<evidence type="ECO:0000256" key="1">
    <source>
        <dbReference type="ARBA" id="ARBA00004173"/>
    </source>
</evidence>
<dbReference type="GO" id="GO:0005739">
    <property type="term" value="C:mitochondrion"/>
    <property type="evidence" value="ECO:0007669"/>
    <property type="project" value="UniProtKB-SubCell"/>
</dbReference>
<organism evidence="6 7">
    <name type="scientific">Stephania japonica</name>
    <dbReference type="NCBI Taxonomy" id="461633"/>
    <lineage>
        <taxon>Eukaryota</taxon>
        <taxon>Viridiplantae</taxon>
        <taxon>Streptophyta</taxon>
        <taxon>Embryophyta</taxon>
        <taxon>Tracheophyta</taxon>
        <taxon>Spermatophyta</taxon>
        <taxon>Magnoliopsida</taxon>
        <taxon>Ranunculales</taxon>
        <taxon>Menispermaceae</taxon>
        <taxon>Menispermoideae</taxon>
        <taxon>Cissampelideae</taxon>
        <taxon>Stephania</taxon>
    </lineage>
</organism>
<keyword evidence="3" id="KW-0496">Mitochondrion</keyword>
<dbReference type="InterPro" id="IPR009069">
    <property type="entry name" value="Cys_alpha_HP_mot_SF"/>
</dbReference>
<dbReference type="EMBL" id="JBBNAE010000009">
    <property type="protein sequence ID" value="KAK9095916.1"/>
    <property type="molecule type" value="Genomic_DNA"/>
</dbReference>
<dbReference type="Proteomes" id="UP001417504">
    <property type="component" value="Unassembled WGS sequence"/>
</dbReference>
<dbReference type="AlphaFoldDB" id="A0AAP0ELX7"/>
<comment type="similarity">
    <text evidence="2">Belongs to the CMC4 family.</text>
</comment>
<evidence type="ECO:0000256" key="2">
    <source>
        <dbReference type="ARBA" id="ARBA00009858"/>
    </source>
</evidence>
<keyword evidence="7" id="KW-1185">Reference proteome</keyword>
<comment type="subcellular location">
    <subcellularLocation>
        <location evidence="1">Mitochondrion</location>
    </subcellularLocation>
</comment>